<evidence type="ECO:0000313" key="5">
    <source>
        <dbReference type="EMBL" id="GEO83680.1"/>
    </source>
</evidence>
<feature type="domain" description="Flavin reductase like" evidence="4">
    <location>
        <begin position="12"/>
        <end position="161"/>
    </location>
</feature>
<protein>
    <submittedName>
        <fullName evidence="5">Flavin reductase</fullName>
    </submittedName>
</protein>
<evidence type="ECO:0000256" key="1">
    <source>
        <dbReference type="ARBA" id="ARBA00001917"/>
    </source>
</evidence>
<comment type="cofactor">
    <cofactor evidence="1">
        <name>FMN</name>
        <dbReference type="ChEBI" id="CHEBI:58210"/>
    </cofactor>
</comment>
<evidence type="ECO:0000256" key="2">
    <source>
        <dbReference type="ARBA" id="ARBA00022630"/>
    </source>
</evidence>
<dbReference type="PANTHER" id="PTHR43567:SF1">
    <property type="entry name" value="FLAVOREDOXIN"/>
    <property type="match status" value="1"/>
</dbReference>
<comment type="caution">
    <text evidence="5">The sequence shown here is derived from an EMBL/GenBank/DDBJ whole genome shotgun (WGS) entry which is preliminary data.</text>
</comment>
<accession>A0A512HEA5</accession>
<dbReference type="GO" id="GO:0010181">
    <property type="term" value="F:FMN binding"/>
    <property type="evidence" value="ECO:0007669"/>
    <property type="project" value="InterPro"/>
</dbReference>
<dbReference type="OrthoDB" id="9792436at2"/>
<dbReference type="InterPro" id="IPR002563">
    <property type="entry name" value="Flavin_Rdtase-like_dom"/>
</dbReference>
<reference evidence="5 6" key="1">
    <citation type="submission" date="2019-07" db="EMBL/GenBank/DDBJ databases">
        <title>Whole genome shotgun sequence of Rhizobium naphthalenivorans NBRC 107585.</title>
        <authorList>
            <person name="Hosoyama A."/>
            <person name="Uohara A."/>
            <person name="Ohji S."/>
            <person name="Ichikawa N."/>
        </authorList>
    </citation>
    <scope>NUCLEOTIDE SEQUENCE [LARGE SCALE GENOMIC DNA]</scope>
    <source>
        <strain evidence="5 6">NBRC 107585</strain>
    </source>
</reference>
<evidence type="ECO:0000313" key="6">
    <source>
        <dbReference type="Proteomes" id="UP000321717"/>
    </source>
</evidence>
<dbReference type="EMBL" id="BJZP01000002">
    <property type="protein sequence ID" value="GEO83680.1"/>
    <property type="molecule type" value="Genomic_DNA"/>
</dbReference>
<dbReference type="SMART" id="SM00903">
    <property type="entry name" value="Flavin_Reduct"/>
    <property type="match status" value="1"/>
</dbReference>
<proteinExistence type="inferred from homology"/>
<sequence>MKAYALDKVYQLIEPGPVVLLTTAFHGKPNVMTMSWHMMMEFTPPRIGCIVSSADHSFAALSRTGECVISIPSAAMAEKVVAVGNCSGRDTDKFATIGLTALPAEAVSAPLIGECFANLECKVVDRDFVERHNLFVLDVVKAWHDPKQVAPKTLHHKGYGTFAVDGEDITLDSKMP</sequence>
<gene>
    <name evidence="5" type="ORF">RNA01_06120</name>
</gene>
<evidence type="ECO:0000256" key="3">
    <source>
        <dbReference type="ARBA" id="ARBA00038054"/>
    </source>
</evidence>
<dbReference type="RefSeq" id="WP_147178484.1">
    <property type="nucleotide sequence ID" value="NZ_BJZP01000002.1"/>
</dbReference>
<dbReference type="PANTHER" id="PTHR43567">
    <property type="entry name" value="FLAVOREDOXIN-RELATED-RELATED"/>
    <property type="match status" value="1"/>
</dbReference>
<name>A0A512HEA5_9HYPH</name>
<dbReference type="Proteomes" id="UP000321717">
    <property type="component" value="Unassembled WGS sequence"/>
</dbReference>
<organism evidence="5 6">
    <name type="scientific">Ciceribacter naphthalenivorans</name>
    <dbReference type="NCBI Taxonomy" id="1118451"/>
    <lineage>
        <taxon>Bacteria</taxon>
        <taxon>Pseudomonadati</taxon>
        <taxon>Pseudomonadota</taxon>
        <taxon>Alphaproteobacteria</taxon>
        <taxon>Hyphomicrobiales</taxon>
        <taxon>Rhizobiaceae</taxon>
        <taxon>Ciceribacter</taxon>
    </lineage>
</organism>
<dbReference type="InterPro" id="IPR012349">
    <property type="entry name" value="Split_barrel_FMN-bd"/>
</dbReference>
<keyword evidence="2" id="KW-0285">Flavoprotein</keyword>
<comment type="similarity">
    <text evidence="3">Belongs to the flavoredoxin family.</text>
</comment>
<dbReference type="Gene3D" id="2.30.110.10">
    <property type="entry name" value="Electron Transport, Fmn-binding Protein, Chain A"/>
    <property type="match status" value="1"/>
</dbReference>
<dbReference type="SUPFAM" id="SSF50475">
    <property type="entry name" value="FMN-binding split barrel"/>
    <property type="match status" value="1"/>
</dbReference>
<evidence type="ECO:0000259" key="4">
    <source>
        <dbReference type="SMART" id="SM00903"/>
    </source>
</evidence>
<dbReference type="Pfam" id="PF01613">
    <property type="entry name" value="Flavin_Reduct"/>
    <property type="match status" value="1"/>
</dbReference>
<dbReference type="GO" id="GO:0016646">
    <property type="term" value="F:oxidoreductase activity, acting on the CH-NH group of donors, NAD or NADP as acceptor"/>
    <property type="evidence" value="ECO:0007669"/>
    <property type="project" value="UniProtKB-ARBA"/>
</dbReference>
<dbReference type="InterPro" id="IPR052174">
    <property type="entry name" value="Flavoredoxin"/>
</dbReference>
<dbReference type="AlphaFoldDB" id="A0A512HEA5"/>
<keyword evidence="6" id="KW-1185">Reference proteome</keyword>